<evidence type="ECO:0000256" key="4">
    <source>
        <dbReference type="ARBA" id="ARBA00023125"/>
    </source>
</evidence>
<evidence type="ECO:0000313" key="11">
    <source>
        <dbReference type="Proteomes" id="UP000001020"/>
    </source>
</evidence>
<dbReference type="PROSITE" id="PS51755">
    <property type="entry name" value="OMPR_PHOB"/>
    <property type="match status" value="1"/>
</dbReference>
<protein>
    <submittedName>
        <fullName evidence="10">DNA-binding response regulator TrcR</fullName>
    </submittedName>
</protein>
<gene>
    <name evidence="10" type="primary">trcR</name>
    <name evidence="10" type="ordered locus">MT1062</name>
</gene>
<keyword evidence="11" id="KW-1185">Reference proteome</keyword>
<dbReference type="InterPro" id="IPR016032">
    <property type="entry name" value="Sig_transdc_resp-reg_C-effctor"/>
</dbReference>
<keyword evidence="1 6" id="KW-0597">Phosphoprotein</keyword>
<dbReference type="CDD" id="cd00383">
    <property type="entry name" value="trans_reg_C"/>
    <property type="match status" value="1"/>
</dbReference>
<dbReference type="SMART" id="SM00862">
    <property type="entry name" value="Trans_reg_C"/>
    <property type="match status" value="1"/>
</dbReference>
<dbReference type="SUPFAM" id="SSF52172">
    <property type="entry name" value="CheY-like"/>
    <property type="match status" value="1"/>
</dbReference>
<evidence type="ECO:0000256" key="6">
    <source>
        <dbReference type="PROSITE-ProRule" id="PRU00169"/>
    </source>
</evidence>
<dbReference type="PROSITE" id="PS50110">
    <property type="entry name" value="RESPONSE_REGULATORY"/>
    <property type="match status" value="1"/>
</dbReference>
<name>Q8VK91_MYCTO</name>
<evidence type="ECO:0000256" key="3">
    <source>
        <dbReference type="ARBA" id="ARBA00023015"/>
    </source>
</evidence>
<dbReference type="CDD" id="cd17615">
    <property type="entry name" value="REC_OmpR_MtPhoP-like"/>
    <property type="match status" value="1"/>
</dbReference>
<keyword evidence="2" id="KW-0902">Two-component regulatory system</keyword>
<dbReference type="GO" id="GO:0032993">
    <property type="term" value="C:protein-DNA complex"/>
    <property type="evidence" value="ECO:0007669"/>
    <property type="project" value="TreeGrafter"/>
</dbReference>
<dbReference type="InterPro" id="IPR039420">
    <property type="entry name" value="WalR-like"/>
</dbReference>
<dbReference type="GO" id="GO:0005829">
    <property type="term" value="C:cytosol"/>
    <property type="evidence" value="ECO:0007669"/>
    <property type="project" value="TreeGrafter"/>
</dbReference>
<dbReference type="Pfam" id="PF00486">
    <property type="entry name" value="Trans_reg_C"/>
    <property type="match status" value="1"/>
</dbReference>
<dbReference type="GO" id="GO:0000976">
    <property type="term" value="F:transcription cis-regulatory region binding"/>
    <property type="evidence" value="ECO:0007669"/>
    <property type="project" value="TreeGrafter"/>
</dbReference>
<dbReference type="Gene3D" id="6.10.250.690">
    <property type="match status" value="1"/>
</dbReference>
<dbReference type="PANTHER" id="PTHR48111">
    <property type="entry name" value="REGULATOR OF RPOS"/>
    <property type="match status" value="1"/>
</dbReference>
<dbReference type="InterPro" id="IPR001789">
    <property type="entry name" value="Sig_transdc_resp-reg_receiver"/>
</dbReference>
<dbReference type="InterPro" id="IPR011006">
    <property type="entry name" value="CheY-like_superfamily"/>
</dbReference>
<dbReference type="SMART" id="SM00448">
    <property type="entry name" value="REC"/>
    <property type="match status" value="1"/>
</dbReference>
<dbReference type="Gene3D" id="3.40.50.2300">
    <property type="match status" value="1"/>
</dbReference>
<evidence type="ECO:0000259" key="8">
    <source>
        <dbReference type="PROSITE" id="PS50110"/>
    </source>
</evidence>
<dbReference type="PANTHER" id="PTHR48111:SF28">
    <property type="entry name" value="TRANSCRIPTIONAL REGULATORY PROTEIN TCRX-RELATED"/>
    <property type="match status" value="1"/>
</dbReference>
<proteinExistence type="predicted"/>
<feature type="modified residue" description="4-aspartylphosphate" evidence="6">
    <location>
        <position position="101"/>
    </location>
</feature>
<sequence>MNPVTTACALAQDLRGYGSMTTMSGYTRSQRPRQAILGQLPRIHRADGSPIRVLLVDDEPALTNLVKMALHYEGWDVEVAHDGQEAIAKFDKVGPDVLVLDIMLPDVDGLEILRRVRESDVYTPTLFLTARDSVMDRVTGLTSGADDYMTKPFSLEELVARLRGLLRRSSHLERPADEALRVGDLTLDGASREVTRDGTPISLSSTEFELLRFLMRNPRRALSRTEILDRVWNYDFAGRTSIVDLYISYLRKKIDSDREPMIHTVRGIGYMLRPPE</sequence>
<dbReference type="FunFam" id="3.40.50.2300:FF:000001">
    <property type="entry name" value="DNA-binding response regulator PhoB"/>
    <property type="match status" value="1"/>
</dbReference>
<evidence type="ECO:0000256" key="1">
    <source>
        <dbReference type="ARBA" id="ARBA00022553"/>
    </source>
</evidence>
<evidence type="ECO:0000256" key="7">
    <source>
        <dbReference type="PROSITE-ProRule" id="PRU01091"/>
    </source>
</evidence>
<dbReference type="HOGENOM" id="CLU_000445_30_1_11"/>
<dbReference type="GO" id="GO:0000156">
    <property type="term" value="F:phosphorelay response regulator activity"/>
    <property type="evidence" value="ECO:0007669"/>
    <property type="project" value="TreeGrafter"/>
</dbReference>
<dbReference type="GO" id="GO:0006355">
    <property type="term" value="P:regulation of DNA-templated transcription"/>
    <property type="evidence" value="ECO:0007669"/>
    <property type="project" value="InterPro"/>
</dbReference>
<organism evidence="10 11">
    <name type="scientific">Mycobacterium tuberculosis (strain CDC 1551 / Oshkosh)</name>
    <dbReference type="NCBI Taxonomy" id="83331"/>
    <lineage>
        <taxon>Bacteria</taxon>
        <taxon>Bacillati</taxon>
        <taxon>Actinomycetota</taxon>
        <taxon>Actinomycetes</taxon>
        <taxon>Mycobacteriales</taxon>
        <taxon>Mycobacteriaceae</taxon>
        <taxon>Mycobacterium</taxon>
        <taxon>Mycobacterium tuberculosis complex</taxon>
    </lineage>
</organism>
<dbReference type="InterPro" id="IPR036388">
    <property type="entry name" value="WH-like_DNA-bd_sf"/>
</dbReference>
<dbReference type="EMBL" id="AE000516">
    <property type="protein sequence ID" value="AAK45314.1"/>
    <property type="molecule type" value="Genomic_DNA"/>
</dbReference>
<feature type="domain" description="OmpR/PhoB-type" evidence="9">
    <location>
        <begin position="177"/>
        <end position="274"/>
    </location>
</feature>
<keyword evidence="4 7" id="KW-0238">DNA-binding</keyword>
<evidence type="ECO:0000259" key="9">
    <source>
        <dbReference type="PROSITE" id="PS51755"/>
    </source>
</evidence>
<dbReference type="KEGG" id="mtc:MT1062"/>
<dbReference type="InterPro" id="IPR001867">
    <property type="entry name" value="OmpR/PhoB-type_DNA-bd"/>
</dbReference>
<evidence type="ECO:0000313" key="10">
    <source>
        <dbReference type="EMBL" id="AAK45314.1"/>
    </source>
</evidence>
<reference evidence="10 11" key="1">
    <citation type="journal article" date="2002" name="J. Bacteriol.">
        <title>Whole-genome comparison of Mycobacterium tuberculosis clinical and laboratory strains.</title>
        <authorList>
            <person name="Fleischmann R.D."/>
            <person name="Alland D."/>
            <person name="Eisen J.A."/>
            <person name="Carpenter L."/>
            <person name="White O."/>
            <person name="Peterson J."/>
            <person name="DeBoy R."/>
            <person name="Dodson R."/>
            <person name="Gwinn M."/>
            <person name="Haft D."/>
            <person name="Hickey E."/>
            <person name="Kolonay J.F."/>
            <person name="Nelson W.C."/>
            <person name="Umayam L.A."/>
            <person name="Ermolaeva M."/>
            <person name="Salzberg S.L."/>
            <person name="Delcher A."/>
            <person name="Utterback T."/>
            <person name="Weidman J."/>
            <person name="Khouri H."/>
            <person name="Gill J."/>
            <person name="Mikula A."/>
            <person name="Bishai W."/>
            <person name="Jacobs Jr W.R.Jr."/>
            <person name="Venter J.C."/>
            <person name="Fraser C.M."/>
        </authorList>
    </citation>
    <scope>NUCLEOTIDE SEQUENCE [LARGE SCALE GENOMIC DNA]</scope>
    <source>
        <strain evidence="11">CDC 1551 / Oshkosh</strain>
    </source>
</reference>
<feature type="DNA-binding region" description="OmpR/PhoB-type" evidence="7">
    <location>
        <begin position="177"/>
        <end position="274"/>
    </location>
</feature>
<dbReference type="Pfam" id="PF00072">
    <property type="entry name" value="Response_reg"/>
    <property type="match status" value="1"/>
</dbReference>
<dbReference type="Proteomes" id="UP000001020">
    <property type="component" value="Chromosome"/>
</dbReference>
<evidence type="ECO:0000256" key="5">
    <source>
        <dbReference type="ARBA" id="ARBA00023163"/>
    </source>
</evidence>
<dbReference type="FunFam" id="1.10.10.10:FF:000005">
    <property type="entry name" value="Two-component system response regulator"/>
    <property type="match status" value="1"/>
</dbReference>
<accession>Q8VK91</accession>
<keyword evidence="3" id="KW-0805">Transcription regulation</keyword>
<dbReference type="AlphaFoldDB" id="Q8VK91"/>
<keyword evidence="5" id="KW-0804">Transcription</keyword>
<feature type="domain" description="Response regulatory" evidence="8">
    <location>
        <begin position="52"/>
        <end position="166"/>
    </location>
</feature>
<dbReference type="SUPFAM" id="SSF46894">
    <property type="entry name" value="C-terminal effector domain of the bipartite response regulators"/>
    <property type="match status" value="1"/>
</dbReference>
<evidence type="ECO:0000256" key="2">
    <source>
        <dbReference type="ARBA" id="ARBA00023012"/>
    </source>
</evidence>
<dbReference type="Gene3D" id="1.10.10.10">
    <property type="entry name" value="Winged helix-like DNA-binding domain superfamily/Winged helix DNA-binding domain"/>
    <property type="match status" value="1"/>
</dbReference>